<dbReference type="EMBL" id="JABFUD020000019">
    <property type="protein sequence ID" value="KAI5064671.1"/>
    <property type="molecule type" value="Genomic_DNA"/>
</dbReference>
<feature type="compositionally biased region" description="Basic and acidic residues" evidence="4">
    <location>
        <begin position="71"/>
        <end position="80"/>
    </location>
</feature>
<dbReference type="AlphaFoldDB" id="A0A9D4UAX9"/>
<dbReference type="GO" id="GO:0003723">
    <property type="term" value="F:RNA binding"/>
    <property type="evidence" value="ECO:0007669"/>
    <property type="project" value="UniProtKB-UniRule"/>
</dbReference>
<keyword evidence="1" id="KW-0677">Repeat</keyword>
<evidence type="ECO:0000256" key="2">
    <source>
        <dbReference type="ARBA" id="ARBA00022884"/>
    </source>
</evidence>
<proteinExistence type="predicted"/>
<evidence type="ECO:0000256" key="4">
    <source>
        <dbReference type="SAM" id="MobiDB-lite"/>
    </source>
</evidence>
<dbReference type="InterPro" id="IPR035979">
    <property type="entry name" value="RBD_domain_sf"/>
</dbReference>
<evidence type="ECO:0000256" key="1">
    <source>
        <dbReference type="ARBA" id="ARBA00022737"/>
    </source>
</evidence>
<sequence length="320" mass="35654">MISVAPNKAIFAPYGRVENVCVIRNEHKQSRGCAFVSYLEKEMAFAAISALDGVYRMAGCPPLIVRFADSKRPRSGEGRMRNMGSNYSPRSHQSGPRGTGGQTMRAQNPAFGWRQGGGPSNVGLLPQSGQLPLGARGPVHSQGGPLEGPNPTMVNVEKYIVFGDPRTPEEHLRPRPLEIDIILLQHTRRRGPVFVGRDTPTHRAPFSADPSYTDWSLQSVGDSIDHFLEQELFSMGVPDEDTDYMILDAPDPIGRLLWTGVSWYLPVCWIMDQDFTPPTSFVLWTMRDAAFILGAQQEVLRRWAQEMIQAIARGFAVPWY</sequence>
<dbReference type="OrthoDB" id="410044at2759"/>
<keyword evidence="2 3" id="KW-0694">RNA-binding</keyword>
<dbReference type="Gene3D" id="3.30.70.330">
    <property type="match status" value="1"/>
</dbReference>
<dbReference type="PANTHER" id="PTHR24012">
    <property type="entry name" value="RNA BINDING PROTEIN"/>
    <property type="match status" value="1"/>
</dbReference>
<name>A0A9D4UAX9_ADICA</name>
<dbReference type="SUPFAM" id="SSF54928">
    <property type="entry name" value="RNA-binding domain, RBD"/>
    <property type="match status" value="1"/>
</dbReference>
<evidence type="ECO:0000259" key="5">
    <source>
        <dbReference type="PROSITE" id="PS50102"/>
    </source>
</evidence>
<dbReference type="Proteomes" id="UP000886520">
    <property type="component" value="Chromosome 19"/>
</dbReference>
<keyword evidence="7" id="KW-1185">Reference proteome</keyword>
<feature type="region of interest" description="Disordered" evidence="4">
    <location>
        <begin position="71"/>
        <end position="103"/>
    </location>
</feature>
<evidence type="ECO:0000313" key="7">
    <source>
        <dbReference type="Proteomes" id="UP000886520"/>
    </source>
</evidence>
<feature type="compositionally biased region" description="Polar residues" evidence="4">
    <location>
        <begin position="83"/>
        <end position="103"/>
    </location>
</feature>
<dbReference type="Pfam" id="PF00076">
    <property type="entry name" value="RRM_1"/>
    <property type="match status" value="1"/>
</dbReference>
<evidence type="ECO:0000256" key="3">
    <source>
        <dbReference type="PROSITE-ProRule" id="PRU00176"/>
    </source>
</evidence>
<protein>
    <recommendedName>
        <fullName evidence="5">RRM domain-containing protein</fullName>
    </recommendedName>
</protein>
<dbReference type="PROSITE" id="PS50102">
    <property type="entry name" value="RRM"/>
    <property type="match status" value="1"/>
</dbReference>
<gene>
    <name evidence="6" type="ORF">GOP47_0019366</name>
</gene>
<organism evidence="6 7">
    <name type="scientific">Adiantum capillus-veneris</name>
    <name type="common">Maidenhair fern</name>
    <dbReference type="NCBI Taxonomy" id="13818"/>
    <lineage>
        <taxon>Eukaryota</taxon>
        <taxon>Viridiplantae</taxon>
        <taxon>Streptophyta</taxon>
        <taxon>Embryophyta</taxon>
        <taxon>Tracheophyta</taxon>
        <taxon>Polypodiopsida</taxon>
        <taxon>Polypodiidae</taxon>
        <taxon>Polypodiales</taxon>
        <taxon>Pteridineae</taxon>
        <taxon>Pteridaceae</taxon>
        <taxon>Vittarioideae</taxon>
        <taxon>Adiantum</taxon>
    </lineage>
</organism>
<accession>A0A9D4UAX9</accession>
<comment type="caution">
    <text evidence="6">The sequence shown here is derived from an EMBL/GenBank/DDBJ whole genome shotgun (WGS) entry which is preliminary data.</text>
</comment>
<reference evidence="6" key="1">
    <citation type="submission" date="2021-01" db="EMBL/GenBank/DDBJ databases">
        <title>Adiantum capillus-veneris genome.</title>
        <authorList>
            <person name="Fang Y."/>
            <person name="Liao Q."/>
        </authorList>
    </citation>
    <scope>NUCLEOTIDE SEQUENCE</scope>
    <source>
        <strain evidence="6">H3</strain>
        <tissue evidence="6">Leaf</tissue>
    </source>
</reference>
<dbReference type="InterPro" id="IPR012677">
    <property type="entry name" value="Nucleotide-bd_a/b_plait_sf"/>
</dbReference>
<evidence type="ECO:0000313" key="6">
    <source>
        <dbReference type="EMBL" id="KAI5064671.1"/>
    </source>
</evidence>
<feature type="domain" description="RRM" evidence="5">
    <location>
        <begin position="8"/>
        <end position="70"/>
    </location>
</feature>
<dbReference type="InterPro" id="IPR000504">
    <property type="entry name" value="RRM_dom"/>
</dbReference>